<dbReference type="PANTHER" id="PTHR10334">
    <property type="entry name" value="CYSTEINE-RICH SECRETORY PROTEIN-RELATED"/>
    <property type="match status" value="1"/>
</dbReference>
<evidence type="ECO:0000313" key="3">
    <source>
        <dbReference type="EMBL" id="KFD52508.1"/>
    </source>
</evidence>
<dbReference type="Gene3D" id="3.40.33.10">
    <property type="entry name" value="CAP"/>
    <property type="match status" value="1"/>
</dbReference>
<dbReference type="InterPro" id="IPR035940">
    <property type="entry name" value="CAP_sf"/>
</dbReference>
<dbReference type="InterPro" id="IPR001283">
    <property type="entry name" value="CRISP-related"/>
</dbReference>
<dbReference type="InterPro" id="IPR014044">
    <property type="entry name" value="CAP_dom"/>
</dbReference>
<proteinExistence type="predicted"/>
<accession>A0A085M5L2</accession>
<dbReference type="PRINTS" id="PR00837">
    <property type="entry name" value="V5TPXLIKE"/>
</dbReference>
<dbReference type="EMBL" id="KL363226">
    <property type="protein sequence ID" value="KFD52508.1"/>
    <property type="molecule type" value="Genomic_DNA"/>
</dbReference>
<protein>
    <recommendedName>
        <fullName evidence="2">ShKT domain-containing protein</fullName>
    </recommendedName>
</protein>
<keyword evidence="5" id="KW-1185">Reference proteome</keyword>
<sequence length="441" mass="50006">MTNVASHLLPMVTTVIMTAALLLRTTVVASMATRLYDFTPAQIQAVLREHNYLRSIEPAAYMQELIWDEHLASIAKDWASRCSAEHRSLWQRQRLSQYHVIGENIWWSNERYLRADMGSVIRDFHSEKAYYNYHPHSCLRGRQCGHYIQVVWANTCAVGCAAAFCPYIRRGRGIRTGNMIVCNYGPGGNVIGVRPYLWGRPCSSCPFTCKNGLCPSKCLAFQKQQKIVQKPRKKVPPVYKRMPMATRPPETYWNASTTTTTGTTAPSNADLQTVISSSPQLPTTSYLKATEPEDLQHLSRRAEVKAKINDRKSRRSDCATWIHKGQCQVNQALMSLLCRGWCENGSSMGERRKQHTFSQHPLISGNSDKLRTRTNQIVPSHQAEGTNGDNSCTDKHPLCSQWARWKHCELNPIYMMKWCQQSCRSPECFPSKSTGAKVGFP</sequence>
<dbReference type="EMBL" id="KL367542">
    <property type="protein sequence ID" value="KFD65234.1"/>
    <property type="molecule type" value="Genomic_DNA"/>
</dbReference>
<name>A0A085M5L2_9BILA</name>
<dbReference type="Pfam" id="PF00188">
    <property type="entry name" value="CAP"/>
    <property type="match status" value="1"/>
</dbReference>
<evidence type="ECO:0000313" key="5">
    <source>
        <dbReference type="Proteomes" id="UP000030764"/>
    </source>
</evidence>
<dbReference type="PROSITE" id="PS51670">
    <property type="entry name" value="SHKT"/>
    <property type="match status" value="1"/>
</dbReference>
<evidence type="ECO:0000259" key="2">
    <source>
        <dbReference type="PROSITE" id="PS51670"/>
    </source>
</evidence>
<dbReference type="PROSITE" id="PS01010">
    <property type="entry name" value="CRISP_2"/>
    <property type="match status" value="1"/>
</dbReference>
<comment type="caution">
    <text evidence="1">Lacks conserved residue(s) required for the propagation of feature annotation.</text>
</comment>
<feature type="domain" description="ShKT" evidence="2">
    <location>
        <begin position="392"/>
        <end position="428"/>
    </location>
</feature>
<dbReference type="SMART" id="SM00198">
    <property type="entry name" value="SCP"/>
    <property type="match status" value="1"/>
</dbReference>
<dbReference type="Pfam" id="PF01549">
    <property type="entry name" value="ShK"/>
    <property type="match status" value="2"/>
</dbReference>
<dbReference type="AlphaFoldDB" id="A0A085M5L2"/>
<dbReference type="GO" id="GO:0005576">
    <property type="term" value="C:extracellular region"/>
    <property type="evidence" value="ECO:0007669"/>
    <property type="project" value="InterPro"/>
</dbReference>
<dbReference type="SUPFAM" id="SSF55797">
    <property type="entry name" value="PR-1-like"/>
    <property type="match status" value="1"/>
</dbReference>
<organism evidence="3 5">
    <name type="scientific">Trichuris suis</name>
    <name type="common">pig whipworm</name>
    <dbReference type="NCBI Taxonomy" id="68888"/>
    <lineage>
        <taxon>Eukaryota</taxon>
        <taxon>Metazoa</taxon>
        <taxon>Ecdysozoa</taxon>
        <taxon>Nematoda</taxon>
        <taxon>Enoplea</taxon>
        <taxon>Dorylaimia</taxon>
        <taxon>Trichinellida</taxon>
        <taxon>Trichuridae</taxon>
        <taxon>Trichuris</taxon>
    </lineage>
</organism>
<evidence type="ECO:0000313" key="4">
    <source>
        <dbReference type="EMBL" id="KFD65234.1"/>
    </source>
</evidence>
<dbReference type="Proteomes" id="UP000030758">
    <property type="component" value="Unassembled WGS sequence"/>
</dbReference>
<dbReference type="Proteomes" id="UP000030764">
    <property type="component" value="Unassembled WGS sequence"/>
</dbReference>
<evidence type="ECO:0000256" key="1">
    <source>
        <dbReference type="PROSITE-ProRule" id="PRU01005"/>
    </source>
</evidence>
<dbReference type="InterPro" id="IPR018244">
    <property type="entry name" value="Allrgn_V5/Tpx1_CS"/>
</dbReference>
<dbReference type="InterPro" id="IPR003582">
    <property type="entry name" value="ShKT_dom"/>
</dbReference>
<gene>
    <name evidence="3" type="ORF">M513_06542</name>
    <name evidence="4" type="ORF">M514_06542</name>
</gene>
<reference evidence="3 5" key="1">
    <citation type="journal article" date="2014" name="Nat. Genet.">
        <title>Genome and transcriptome of the porcine whipworm Trichuris suis.</title>
        <authorList>
            <person name="Jex A.R."/>
            <person name="Nejsum P."/>
            <person name="Schwarz E.M."/>
            <person name="Hu L."/>
            <person name="Young N.D."/>
            <person name="Hall R.S."/>
            <person name="Korhonen P.K."/>
            <person name="Liao S."/>
            <person name="Thamsborg S."/>
            <person name="Xia J."/>
            <person name="Xu P."/>
            <person name="Wang S."/>
            <person name="Scheerlinck J.P."/>
            <person name="Hofmann A."/>
            <person name="Sternberg P.W."/>
            <person name="Wang J."/>
            <person name="Gasser R.B."/>
        </authorList>
    </citation>
    <scope>NUCLEOTIDE SEQUENCE [LARGE SCALE GENOMIC DNA]</scope>
    <source>
        <strain evidence="4">DCEP-RM93F</strain>
        <strain evidence="3">DCEP-RM93M</strain>
    </source>
</reference>